<name>A0A7X9IIM4_9DELT</name>
<dbReference type="Proteomes" id="UP000524246">
    <property type="component" value="Unassembled WGS sequence"/>
</dbReference>
<evidence type="ECO:0000259" key="7">
    <source>
        <dbReference type="Pfam" id="PF02749"/>
    </source>
</evidence>
<organism evidence="8 9">
    <name type="scientific">SAR324 cluster bacterium</name>
    <dbReference type="NCBI Taxonomy" id="2024889"/>
    <lineage>
        <taxon>Bacteria</taxon>
        <taxon>Deltaproteobacteria</taxon>
        <taxon>SAR324 cluster</taxon>
    </lineage>
</organism>
<evidence type="ECO:0000256" key="5">
    <source>
        <dbReference type="ARBA" id="ARBA00022676"/>
    </source>
</evidence>
<evidence type="ECO:0000256" key="4">
    <source>
        <dbReference type="ARBA" id="ARBA00022642"/>
    </source>
</evidence>
<comment type="caution">
    <text evidence="8">The sequence shown here is derived from an EMBL/GenBank/DDBJ whole genome shotgun (WGS) entry which is preliminary data.</text>
</comment>
<evidence type="ECO:0000256" key="3">
    <source>
        <dbReference type="ARBA" id="ARBA00011944"/>
    </source>
</evidence>
<dbReference type="GO" id="GO:0009435">
    <property type="term" value="P:NAD+ biosynthetic process"/>
    <property type="evidence" value="ECO:0007669"/>
    <property type="project" value="TreeGrafter"/>
</dbReference>
<dbReference type="FunFam" id="3.90.1170.20:FF:000001">
    <property type="entry name" value="Nicotinate-nucleotide diphosphorylase (Carboxylating)"/>
    <property type="match status" value="1"/>
</dbReference>
<gene>
    <name evidence="8" type="ORF">GYA55_01135</name>
</gene>
<dbReference type="PANTHER" id="PTHR32179">
    <property type="entry name" value="NICOTINATE-NUCLEOTIDE PYROPHOSPHORYLASE [CARBOXYLATING]"/>
    <property type="match status" value="1"/>
</dbReference>
<feature type="non-terminal residue" evidence="8">
    <location>
        <position position="111"/>
    </location>
</feature>
<comment type="pathway">
    <text evidence="1">Cofactor biosynthesis; NAD(+) biosynthesis; nicotinate D-ribonucleotide from quinolinate: step 1/1.</text>
</comment>
<dbReference type="AlphaFoldDB" id="A0A7X9IIM4"/>
<feature type="domain" description="Quinolinate phosphoribosyl transferase N-terminal" evidence="7">
    <location>
        <begin position="25"/>
        <end position="110"/>
    </location>
</feature>
<accession>A0A7X9IIM4</accession>
<dbReference type="InterPro" id="IPR027277">
    <property type="entry name" value="NadC/ModD"/>
</dbReference>
<dbReference type="Gene3D" id="3.90.1170.20">
    <property type="entry name" value="Quinolinate phosphoribosyl transferase, N-terminal domain"/>
    <property type="match status" value="1"/>
</dbReference>
<keyword evidence="5" id="KW-0328">Glycosyltransferase</keyword>
<evidence type="ECO:0000313" key="8">
    <source>
        <dbReference type="EMBL" id="NMC61750.1"/>
    </source>
</evidence>
<proteinExistence type="inferred from homology"/>
<dbReference type="InterPro" id="IPR022412">
    <property type="entry name" value="Quinolinate_PRibosylTrfase_N"/>
</dbReference>
<sequence length="111" mass="12077">MEKAVHFDLDEIIKHALEEDIGDGDITTESILSKDIVLEGAFIAKEKGVIAGLRVARKTFQFLDANAQLESYVEDGNLVNPGDIFASIRGQGQALLGAERTALNFLQRMSG</sequence>
<evidence type="ECO:0000256" key="2">
    <source>
        <dbReference type="ARBA" id="ARBA00009400"/>
    </source>
</evidence>
<dbReference type="InterPro" id="IPR037128">
    <property type="entry name" value="Quinolinate_PRibosylTase_N_sf"/>
</dbReference>
<dbReference type="GO" id="GO:0005737">
    <property type="term" value="C:cytoplasm"/>
    <property type="evidence" value="ECO:0007669"/>
    <property type="project" value="TreeGrafter"/>
</dbReference>
<dbReference type="EC" id="2.4.2.19" evidence="3"/>
<dbReference type="Pfam" id="PF02749">
    <property type="entry name" value="QRPTase_N"/>
    <property type="match status" value="1"/>
</dbReference>
<keyword evidence="6" id="KW-0808">Transferase</keyword>
<comment type="similarity">
    <text evidence="2">Belongs to the NadC/ModD family.</text>
</comment>
<dbReference type="GO" id="GO:0034213">
    <property type="term" value="P:quinolinate catabolic process"/>
    <property type="evidence" value="ECO:0007669"/>
    <property type="project" value="TreeGrafter"/>
</dbReference>
<dbReference type="SUPFAM" id="SSF54675">
    <property type="entry name" value="Nicotinate/Quinolinate PRTase N-terminal domain-like"/>
    <property type="match status" value="1"/>
</dbReference>
<protein>
    <recommendedName>
        <fullName evidence="3">nicotinate-nucleotide diphosphorylase (carboxylating)</fullName>
        <ecNumber evidence="3">2.4.2.19</ecNumber>
    </recommendedName>
</protein>
<dbReference type="GO" id="GO:0004514">
    <property type="term" value="F:nicotinate-nucleotide diphosphorylase (carboxylating) activity"/>
    <property type="evidence" value="ECO:0007669"/>
    <property type="project" value="UniProtKB-EC"/>
</dbReference>
<keyword evidence="4" id="KW-0662">Pyridine nucleotide biosynthesis</keyword>
<evidence type="ECO:0000313" key="9">
    <source>
        <dbReference type="Proteomes" id="UP000524246"/>
    </source>
</evidence>
<evidence type="ECO:0000256" key="1">
    <source>
        <dbReference type="ARBA" id="ARBA00004893"/>
    </source>
</evidence>
<reference evidence="8 9" key="1">
    <citation type="journal article" date="2020" name="Biotechnol. Biofuels">
        <title>New insights from the biogas microbiome by comprehensive genome-resolved metagenomics of nearly 1600 species originating from multiple anaerobic digesters.</title>
        <authorList>
            <person name="Campanaro S."/>
            <person name="Treu L."/>
            <person name="Rodriguez-R L.M."/>
            <person name="Kovalovszki A."/>
            <person name="Ziels R.M."/>
            <person name="Maus I."/>
            <person name="Zhu X."/>
            <person name="Kougias P.G."/>
            <person name="Basile A."/>
            <person name="Luo G."/>
            <person name="Schluter A."/>
            <person name="Konstantinidis K.T."/>
            <person name="Angelidaki I."/>
        </authorList>
    </citation>
    <scope>NUCLEOTIDE SEQUENCE [LARGE SCALE GENOMIC DNA]</scope>
    <source>
        <strain evidence="8">AS27yjCOA_65</strain>
    </source>
</reference>
<evidence type="ECO:0000256" key="6">
    <source>
        <dbReference type="ARBA" id="ARBA00022679"/>
    </source>
</evidence>
<dbReference type="EMBL" id="JAAZON010000042">
    <property type="protein sequence ID" value="NMC61750.1"/>
    <property type="molecule type" value="Genomic_DNA"/>
</dbReference>
<dbReference type="PANTHER" id="PTHR32179:SF3">
    <property type="entry name" value="NICOTINATE-NUCLEOTIDE PYROPHOSPHORYLASE [CARBOXYLATING]"/>
    <property type="match status" value="1"/>
</dbReference>